<dbReference type="GO" id="GO:0004674">
    <property type="term" value="F:protein serine/threonine kinase activity"/>
    <property type="evidence" value="ECO:0007669"/>
    <property type="project" value="TreeGrafter"/>
</dbReference>
<evidence type="ECO:0000256" key="2">
    <source>
        <dbReference type="SAM" id="SignalP"/>
    </source>
</evidence>
<keyword evidence="2" id="KW-0732">Signal</keyword>
<feature type="chain" id="PRO_5038033053" evidence="2">
    <location>
        <begin position="23"/>
        <end position="678"/>
    </location>
</feature>
<evidence type="ECO:0000256" key="1">
    <source>
        <dbReference type="SAM" id="MobiDB-lite"/>
    </source>
</evidence>
<dbReference type="InterPro" id="IPR051681">
    <property type="entry name" value="Ser/Thr_Kinases-Pseudokinases"/>
</dbReference>
<keyword evidence="4" id="KW-1185">Reference proteome</keyword>
<dbReference type="SUPFAM" id="SSF56112">
    <property type="entry name" value="Protein kinase-like (PK-like)"/>
    <property type="match status" value="1"/>
</dbReference>
<dbReference type="Gene3D" id="1.10.510.10">
    <property type="entry name" value="Transferase(Phosphotransferase) domain 1"/>
    <property type="match status" value="1"/>
</dbReference>
<feature type="compositionally biased region" description="Polar residues" evidence="1">
    <location>
        <begin position="165"/>
        <end position="177"/>
    </location>
</feature>
<reference evidence="5" key="1">
    <citation type="submission" date="2022-11" db="UniProtKB">
        <authorList>
            <consortium name="WormBaseParasite"/>
        </authorList>
    </citation>
    <scope>IDENTIFICATION</scope>
</reference>
<feature type="compositionally biased region" description="Basic residues" evidence="1">
    <location>
        <begin position="152"/>
        <end position="164"/>
    </location>
</feature>
<dbReference type="Proteomes" id="UP000887561">
    <property type="component" value="Unplaced"/>
</dbReference>
<dbReference type="InterPro" id="IPR011009">
    <property type="entry name" value="Kinase-like_dom_sf"/>
</dbReference>
<dbReference type="GO" id="GO:0005524">
    <property type="term" value="F:ATP binding"/>
    <property type="evidence" value="ECO:0007669"/>
    <property type="project" value="InterPro"/>
</dbReference>
<dbReference type="PROSITE" id="PS50011">
    <property type="entry name" value="PROTEIN_KINASE_DOM"/>
    <property type="match status" value="1"/>
</dbReference>
<accession>A0A915MEM5</accession>
<evidence type="ECO:0000313" key="4">
    <source>
        <dbReference type="Proteomes" id="UP000887561"/>
    </source>
</evidence>
<feature type="domain" description="Protein kinase" evidence="3">
    <location>
        <begin position="315"/>
        <end position="678"/>
    </location>
</feature>
<dbReference type="PANTHER" id="PTHR44329">
    <property type="entry name" value="SERINE/THREONINE-PROTEIN KINASE TNNI3K-RELATED"/>
    <property type="match status" value="1"/>
</dbReference>
<protein>
    <submittedName>
        <fullName evidence="5">Protein kinase domain-containing protein</fullName>
    </submittedName>
</protein>
<dbReference type="AlphaFoldDB" id="A0A915MEM5"/>
<evidence type="ECO:0000259" key="3">
    <source>
        <dbReference type="PROSITE" id="PS50011"/>
    </source>
</evidence>
<proteinExistence type="predicted"/>
<dbReference type="WBParaSite" id="scaffold35085_cov345.g22206">
    <property type="protein sequence ID" value="scaffold35085_cov345.g22206"/>
    <property type="gene ID" value="scaffold35085_cov345.g22206"/>
</dbReference>
<name>A0A915MEM5_MELJA</name>
<dbReference type="SMART" id="SM00220">
    <property type="entry name" value="S_TKc"/>
    <property type="match status" value="1"/>
</dbReference>
<feature type="signal peptide" evidence="2">
    <location>
        <begin position="1"/>
        <end position="22"/>
    </location>
</feature>
<dbReference type="Gene3D" id="3.30.200.20">
    <property type="entry name" value="Phosphorylase Kinase, domain 1"/>
    <property type="match status" value="1"/>
</dbReference>
<dbReference type="Pfam" id="PF00069">
    <property type="entry name" value="Pkinase"/>
    <property type="match status" value="1"/>
</dbReference>
<evidence type="ECO:0000313" key="5">
    <source>
        <dbReference type="WBParaSite" id="scaffold35085_cov345.g22206"/>
    </source>
</evidence>
<dbReference type="InterPro" id="IPR000719">
    <property type="entry name" value="Prot_kinase_dom"/>
</dbReference>
<feature type="region of interest" description="Disordered" evidence="1">
    <location>
        <begin position="149"/>
        <end position="177"/>
    </location>
</feature>
<organism evidence="4 5">
    <name type="scientific">Meloidogyne javanica</name>
    <name type="common">Root-knot nematode worm</name>
    <dbReference type="NCBI Taxonomy" id="6303"/>
    <lineage>
        <taxon>Eukaryota</taxon>
        <taxon>Metazoa</taxon>
        <taxon>Ecdysozoa</taxon>
        <taxon>Nematoda</taxon>
        <taxon>Chromadorea</taxon>
        <taxon>Rhabditida</taxon>
        <taxon>Tylenchina</taxon>
        <taxon>Tylenchomorpha</taxon>
        <taxon>Tylenchoidea</taxon>
        <taxon>Meloidogynidae</taxon>
        <taxon>Meloidogyninae</taxon>
        <taxon>Meloidogyne</taxon>
        <taxon>Meloidogyne incognita group</taxon>
    </lineage>
</organism>
<sequence>MRFQARNSTIFILFYLISPGHGRSTELTSREDLPERKNLEPIKGNINDDQISPAHGLNALKLQTKTLMEQALLNLTSPEDLPEKKYLDPIKDGLGDIQLPRIKTSFQGHNEELLSLRPKIKSAKDKSAYPSRDKHTNVFRKSDIFEESQTAAKHKSKQHIKSNLKKQSSCSSCPESLLTNNGDHAESHSNYDKLYHTTDDIFVHRLKPIRTKKGGNYENESNFDGSERTSIIELRKKLKNSKRNVIDEYDRLGSNVSKKSSTSPRSPLISSQPLNETHLDLTQQYSKNDENITNGEFALIEFKSEMIKKHRFVKVALKEMIGNGGVAEVYKGLCCDTRNEIEVAVKLVGFNTINIGTGKGPETLEDLLSDPKNEMRVFKAFHKEYNGYSEESGIIEMIDGGEISNVQYSEYAETKHDFKYVIITELGTKNFLKYIGDKIYERNGLSESELKEELVKPATVQFRIHNVAIHMDFKPQNLVFDSKNELKAIDFGGSLLFADIDVEKEVPVILVGRRTTTRYFLPPELHSLLKSNLDKHYNAKDYASTKTDTWEFGILIFQMILLNERRYSTIDIDRWLYDHLLDGEEANRLSAKGIIDFLTSKCRIINKNKTFENFLEFGLKTKKVEYMAKEPEIIKLKSLLEYENLTEEYKSLLSTGQQKLLNLEEHEIENLEECDRHF</sequence>